<dbReference type="InterPro" id="IPR010908">
    <property type="entry name" value="Longin_dom"/>
</dbReference>
<dbReference type="InterPro" id="IPR042855">
    <property type="entry name" value="V_SNARE_CC"/>
</dbReference>
<keyword evidence="5 10" id="KW-1133">Transmembrane helix</keyword>
<dbReference type="EMBL" id="CAXDID020000221">
    <property type="protein sequence ID" value="CAL6058424.1"/>
    <property type="molecule type" value="Genomic_DNA"/>
</dbReference>
<evidence type="ECO:0000256" key="5">
    <source>
        <dbReference type="ARBA" id="ARBA00022989"/>
    </source>
</evidence>
<dbReference type="EMBL" id="CATOUU010000184">
    <property type="protein sequence ID" value="CAI9919721.1"/>
    <property type="molecule type" value="Genomic_DNA"/>
</dbReference>
<dbReference type="InterPro" id="IPR051097">
    <property type="entry name" value="Synaptobrevin-like_transport"/>
</dbReference>
<dbReference type="GO" id="GO:0016020">
    <property type="term" value="C:membrane"/>
    <property type="evidence" value="ECO:0007669"/>
    <property type="project" value="InterPro"/>
</dbReference>
<dbReference type="Pfam" id="PF00957">
    <property type="entry name" value="Synaptobrevin"/>
    <property type="match status" value="1"/>
</dbReference>
<keyword evidence="6 10" id="KW-0472">Membrane</keyword>
<evidence type="ECO:0000313" key="19">
    <source>
        <dbReference type="Proteomes" id="UP001642409"/>
    </source>
</evidence>
<evidence type="ECO:0000256" key="1">
    <source>
        <dbReference type="ARBA" id="ARBA00008025"/>
    </source>
</evidence>
<evidence type="ECO:0000259" key="12">
    <source>
        <dbReference type="PROSITE" id="PS50892"/>
    </source>
</evidence>
<dbReference type="EMBL" id="CAXDID020000006">
    <property type="protein sequence ID" value="CAL5975432.1"/>
    <property type="molecule type" value="Genomic_DNA"/>
</dbReference>
<dbReference type="PROSITE" id="PS50892">
    <property type="entry name" value="V_SNARE"/>
    <property type="match status" value="1"/>
</dbReference>
<evidence type="ECO:0000313" key="16">
    <source>
        <dbReference type="EMBL" id="CAL5975432.1"/>
    </source>
</evidence>
<dbReference type="PROSITE" id="PS50859">
    <property type="entry name" value="LONGIN"/>
    <property type="match status" value="1"/>
</dbReference>
<dbReference type="GO" id="GO:0012505">
    <property type="term" value="C:endomembrane system"/>
    <property type="evidence" value="ECO:0007669"/>
    <property type="project" value="UniProtKB-SubCell"/>
</dbReference>
<feature type="coiled-coil region" evidence="9">
    <location>
        <begin position="148"/>
        <end position="185"/>
    </location>
</feature>
<dbReference type="CDD" id="cd15843">
    <property type="entry name" value="R-SNARE"/>
    <property type="match status" value="1"/>
</dbReference>
<dbReference type="GO" id="GO:0016192">
    <property type="term" value="P:vesicle-mediated transport"/>
    <property type="evidence" value="ECO:0007669"/>
    <property type="project" value="InterPro"/>
</dbReference>
<keyword evidence="2" id="KW-0813">Transport</keyword>
<dbReference type="SUPFAM" id="SSF58038">
    <property type="entry name" value="SNARE fusion complex"/>
    <property type="match status" value="1"/>
</dbReference>
<dbReference type="Proteomes" id="UP001642409">
    <property type="component" value="Unassembled WGS sequence"/>
</dbReference>
<feature type="transmembrane region" description="Helical" evidence="10">
    <location>
        <begin position="191"/>
        <end position="213"/>
    </location>
</feature>
<evidence type="ECO:0000256" key="10">
    <source>
        <dbReference type="SAM" id="Phobius"/>
    </source>
</evidence>
<evidence type="ECO:0000313" key="18">
    <source>
        <dbReference type="EMBL" id="CAL6058424.1"/>
    </source>
</evidence>
<dbReference type="EMBL" id="CAXDID020000219">
    <property type="protein sequence ID" value="CAL6058196.1"/>
    <property type="molecule type" value="Genomic_DNA"/>
</dbReference>
<dbReference type="GO" id="GO:0005737">
    <property type="term" value="C:cytoplasm"/>
    <property type="evidence" value="ECO:0007669"/>
    <property type="project" value="UniProtKB-ARBA"/>
</dbReference>
<dbReference type="PANTHER" id="PTHR21136">
    <property type="entry name" value="SNARE PROTEINS"/>
    <property type="match status" value="1"/>
</dbReference>
<name>A0AA86NZV4_9EUKA</name>
<dbReference type="EMBL" id="CATOUU010001103">
    <property type="protein sequence ID" value="CAI9972085.1"/>
    <property type="molecule type" value="Genomic_DNA"/>
</dbReference>
<dbReference type="InterPro" id="IPR011012">
    <property type="entry name" value="Longin-like_dom_sf"/>
</dbReference>
<dbReference type="Gene3D" id="3.30.450.50">
    <property type="entry name" value="Longin domain"/>
    <property type="match status" value="1"/>
</dbReference>
<feature type="domain" description="Longin" evidence="11">
    <location>
        <begin position="3"/>
        <end position="115"/>
    </location>
</feature>
<dbReference type="CDD" id="cd14824">
    <property type="entry name" value="Longin"/>
    <property type="match status" value="1"/>
</dbReference>
<comment type="similarity">
    <text evidence="1">Belongs to the synaptobrevin family.</text>
</comment>
<reference evidence="16 19" key="2">
    <citation type="submission" date="2024-07" db="EMBL/GenBank/DDBJ databases">
        <authorList>
            <person name="Akdeniz Z."/>
        </authorList>
    </citation>
    <scope>NUCLEOTIDE SEQUENCE [LARGE SCALE GENOMIC DNA]</scope>
</reference>
<evidence type="ECO:0000313" key="14">
    <source>
        <dbReference type="EMBL" id="CAI9927874.1"/>
    </source>
</evidence>
<evidence type="ECO:0000256" key="2">
    <source>
        <dbReference type="ARBA" id="ARBA00022448"/>
    </source>
</evidence>
<evidence type="ECO:0000256" key="6">
    <source>
        <dbReference type="ARBA" id="ARBA00023136"/>
    </source>
</evidence>
<evidence type="ECO:0000256" key="7">
    <source>
        <dbReference type="ARBA" id="ARBA00046280"/>
    </source>
</evidence>
<keyword evidence="4" id="KW-0653">Protein transport</keyword>
<dbReference type="InterPro" id="IPR001388">
    <property type="entry name" value="Synaptobrevin-like"/>
</dbReference>
<keyword evidence="3 10" id="KW-0812">Transmembrane</keyword>
<reference evidence="14" key="1">
    <citation type="submission" date="2023-06" db="EMBL/GenBank/DDBJ databases">
        <authorList>
            <person name="Kurt Z."/>
        </authorList>
    </citation>
    <scope>NUCLEOTIDE SEQUENCE</scope>
</reference>
<evidence type="ECO:0000256" key="4">
    <source>
        <dbReference type="ARBA" id="ARBA00022927"/>
    </source>
</evidence>
<evidence type="ECO:0000313" key="17">
    <source>
        <dbReference type="EMBL" id="CAL6058196.1"/>
    </source>
</evidence>
<dbReference type="Pfam" id="PF13774">
    <property type="entry name" value="Longin"/>
    <property type="match status" value="1"/>
</dbReference>
<evidence type="ECO:0000256" key="9">
    <source>
        <dbReference type="SAM" id="Coils"/>
    </source>
</evidence>
<evidence type="ECO:0000313" key="15">
    <source>
        <dbReference type="EMBL" id="CAI9972085.1"/>
    </source>
</evidence>
<dbReference type="PANTHER" id="PTHR21136:SF168">
    <property type="entry name" value="VESICLE-ASSOCIATED MEMBRANE PROTEIN 9"/>
    <property type="match status" value="1"/>
</dbReference>
<keyword evidence="19" id="KW-1185">Reference proteome</keyword>
<organism evidence="14">
    <name type="scientific">Hexamita inflata</name>
    <dbReference type="NCBI Taxonomy" id="28002"/>
    <lineage>
        <taxon>Eukaryota</taxon>
        <taxon>Metamonada</taxon>
        <taxon>Diplomonadida</taxon>
        <taxon>Hexamitidae</taxon>
        <taxon>Hexamitinae</taxon>
        <taxon>Hexamita</taxon>
    </lineage>
</organism>
<dbReference type="GO" id="GO:0015031">
    <property type="term" value="P:protein transport"/>
    <property type="evidence" value="ECO:0007669"/>
    <property type="project" value="UniProtKB-KW"/>
</dbReference>
<evidence type="ECO:0000256" key="8">
    <source>
        <dbReference type="PROSITE-ProRule" id="PRU00290"/>
    </source>
</evidence>
<keyword evidence="8 9" id="KW-0175">Coiled coil</keyword>
<evidence type="ECO:0000256" key="3">
    <source>
        <dbReference type="ARBA" id="ARBA00022692"/>
    </source>
</evidence>
<accession>A0AA86NZV4</accession>
<feature type="domain" description="V-SNARE coiled-coil homology" evidence="12">
    <location>
        <begin position="129"/>
        <end position="189"/>
    </location>
</feature>
<dbReference type="EMBL" id="CATOUU010000386">
    <property type="protein sequence ID" value="CAI9927874.1"/>
    <property type="molecule type" value="Genomic_DNA"/>
</dbReference>
<evidence type="ECO:0000259" key="11">
    <source>
        <dbReference type="PROSITE" id="PS50859"/>
    </source>
</evidence>
<dbReference type="PRINTS" id="PR00219">
    <property type="entry name" value="SYNAPTOBREVN"/>
</dbReference>
<gene>
    <name evidence="14" type="ORF">HINF_LOCUS15519</name>
    <name evidence="16" type="ORF">HINF_LOCUS3329</name>
    <name evidence="17" type="ORF">HINF_LOCUS48086</name>
    <name evidence="18" type="ORF">HINF_LOCUS48262</name>
    <name evidence="15" type="ORF">HINF_LOCUS59730</name>
    <name evidence="13" type="ORF">HINF_LOCUS7366</name>
</gene>
<dbReference type="AlphaFoldDB" id="A0AA86NZV4"/>
<comment type="subcellular location">
    <subcellularLocation>
        <location evidence="7">Endomembrane system</location>
        <topology evidence="7">Single-pass type IV membrane protein</topology>
    </subcellularLocation>
</comment>
<evidence type="ECO:0000313" key="13">
    <source>
        <dbReference type="EMBL" id="CAI9919721.1"/>
    </source>
</evidence>
<dbReference type="Gene3D" id="1.20.5.110">
    <property type="match status" value="1"/>
</dbReference>
<sequence length="214" mass="24393">MSVVYSCVAYKQTPLVHCGRSEKVERQFSQDIEEVLANFVNRDNMRTCQPQDNMNFYVLLQNQIVFCAFCEKQVSKNAAYAMLNDMSEAFTQKYSLAMAKQAVKFQMDREFGGTLKRKMEAIKTYQQSQSSEILKEVEEVKGLVMQNIEAVMKRANQLQDIENDAEELRDNAEEFMTASNDLKKAMMCKKIAMIVGICLAIVAIVLVIVLPIVL</sequence>
<comment type="caution">
    <text evidence="14">The sequence shown here is derived from an EMBL/GenBank/DDBJ whole genome shotgun (WGS) entry which is preliminary data.</text>
</comment>
<proteinExistence type="inferred from homology"/>
<dbReference type="SUPFAM" id="SSF64356">
    <property type="entry name" value="SNARE-like"/>
    <property type="match status" value="1"/>
</dbReference>
<protein>
    <submittedName>
        <fullName evidence="14">Synaptobrevin</fullName>
    </submittedName>
</protein>
<dbReference type="SMART" id="SM01270">
    <property type="entry name" value="Longin"/>
    <property type="match status" value="1"/>
</dbReference>